<gene>
    <name evidence="1" type="ORF">AVDCRST_MAG92-5089</name>
</gene>
<dbReference type="AlphaFoldDB" id="A0A6J4KD47"/>
<organism evidence="1">
    <name type="scientific">uncultured Coleofasciculus sp</name>
    <dbReference type="NCBI Taxonomy" id="1267456"/>
    <lineage>
        <taxon>Bacteria</taxon>
        <taxon>Bacillati</taxon>
        <taxon>Cyanobacteriota</taxon>
        <taxon>Cyanophyceae</taxon>
        <taxon>Coleofasciculales</taxon>
        <taxon>Coleofasciculaceae</taxon>
        <taxon>Coleofasciculus</taxon>
        <taxon>environmental samples</taxon>
    </lineage>
</organism>
<accession>A0A6J4KD47</accession>
<reference evidence="1" key="1">
    <citation type="submission" date="2020-02" db="EMBL/GenBank/DDBJ databases">
        <authorList>
            <person name="Meier V. D."/>
        </authorList>
    </citation>
    <scope>NUCLEOTIDE SEQUENCE</scope>
    <source>
        <strain evidence="1">AVDCRST_MAG92</strain>
    </source>
</reference>
<protein>
    <recommendedName>
        <fullName evidence="2">KOW domain-containing protein</fullName>
    </recommendedName>
</protein>
<dbReference type="EMBL" id="CADCTM010000886">
    <property type="protein sequence ID" value="CAA9300933.1"/>
    <property type="molecule type" value="Genomic_DNA"/>
</dbReference>
<proteinExistence type="predicted"/>
<evidence type="ECO:0000313" key="1">
    <source>
        <dbReference type="EMBL" id="CAA9300933.1"/>
    </source>
</evidence>
<sequence>MSQKNVQVGNRVKILQPTYVAGKTGVICGREELLGVQLSERWLIRVASETENIVVSVTLDEFQILS</sequence>
<name>A0A6J4KD47_9CYAN</name>
<evidence type="ECO:0008006" key="2">
    <source>
        <dbReference type="Google" id="ProtNLM"/>
    </source>
</evidence>